<evidence type="ECO:0000313" key="4">
    <source>
        <dbReference type="Proteomes" id="UP000663828"/>
    </source>
</evidence>
<dbReference type="OrthoDB" id="10025823at2759"/>
<protein>
    <submittedName>
        <fullName evidence="2">Uncharacterized protein</fullName>
    </submittedName>
</protein>
<organism evidence="2 4">
    <name type="scientific">Adineta ricciae</name>
    <name type="common">Rotifer</name>
    <dbReference type="NCBI Taxonomy" id="249248"/>
    <lineage>
        <taxon>Eukaryota</taxon>
        <taxon>Metazoa</taxon>
        <taxon>Spiralia</taxon>
        <taxon>Gnathifera</taxon>
        <taxon>Rotifera</taxon>
        <taxon>Eurotatoria</taxon>
        <taxon>Bdelloidea</taxon>
        <taxon>Adinetida</taxon>
        <taxon>Adinetidae</taxon>
        <taxon>Adineta</taxon>
    </lineage>
</organism>
<evidence type="ECO:0000256" key="1">
    <source>
        <dbReference type="SAM" id="MobiDB-lite"/>
    </source>
</evidence>
<feature type="compositionally biased region" description="Acidic residues" evidence="1">
    <location>
        <begin position="145"/>
        <end position="155"/>
    </location>
</feature>
<dbReference type="Proteomes" id="UP000663852">
    <property type="component" value="Unassembled WGS sequence"/>
</dbReference>
<dbReference type="Proteomes" id="UP000663828">
    <property type="component" value="Unassembled WGS sequence"/>
</dbReference>
<evidence type="ECO:0000313" key="3">
    <source>
        <dbReference type="EMBL" id="CAF1281861.1"/>
    </source>
</evidence>
<accession>A0A814GJM0</accession>
<keyword evidence="4" id="KW-1185">Reference proteome</keyword>
<gene>
    <name evidence="3" type="ORF">EDS130_LOCUS29599</name>
    <name evidence="2" type="ORF">XAT740_LOCUS13018</name>
</gene>
<name>A0A814GJM0_ADIRI</name>
<feature type="compositionally biased region" description="Low complexity" evidence="1">
    <location>
        <begin position="128"/>
        <end position="138"/>
    </location>
</feature>
<feature type="region of interest" description="Disordered" evidence="1">
    <location>
        <begin position="79"/>
        <end position="155"/>
    </location>
</feature>
<reference evidence="2" key="1">
    <citation type="submission" date="2021-02" db="EMBL/GenBank/DDBJ databases">
        <authorList>
            <person name="Nowell W R."/>
        </authorList>
    </citation>
    <scope>NUCLEOTIDE SEQUENCE</scope>
</reference>
<sequence>MTRNIPTDDMATIRRSLADAGIYFDKLYINQAYFNSNFTIQTTRNKTEKSKTGFWNKLLCGTDAKRSSTGTQTILTVRDDSELVPPPVVRRQKVSPTDNLYDRRRCRPVNREHSHSNYQQSVRRRRTSLTTRSTQVQRPKPTNDASDDENNEFSV</sequence>
<dbReference type="EMBL" id="CAJNOJ010000201">
    <property type="protein sequence ID" value="CAF1281861.1"/>
    <property type="molecule type" value="Genomic_DNA"/>
</dbReference>
<dbReference type="EMBL" id="CAJNOR010000746">
    <property type="protein sequence ID" value="CAF0997348.1"/>
    <property type="molecule type" value="Genomic_DNA"/>
</dbReference>
<dbReference type="AlphaFoldDB" id="A0A814GJM0"/>
<evidence type="ECO:0000313" key="2">
    <source>
        <dbReference type="EMBL" id="CAF0997348.1"/>
    </source>
</evidence>
<proteinExistence type="predicted"/>
<comment type="caution">
    <text evidence="2">The sequence shown here is derived from an EMBL/GenBank/DDBJ whole genome shotgun (WGS) entry which is preliminary data.</text>
</comment>